<evidence type="ECO:0000313" key="3">
    <source>
        <dbReference type="Proteomes" id="UP001175227"/>
    </source>
</evidence>
<evidence type="ECO:0000313" key="2">
    <source>
        <dbReference type="EMBL" id="KAK0461494.1"/>
    </source>
</evidence>
<evidence type="ECO:0000256" key="1">
    <source>
        <dbReference type="SAM" id="Phobius"/>
    </source>
</evidence>
<protein>
    <submittedName>
        <fullName evidence="2">Uncharacterized protein</fullName>
    </submittedName>
</protein>
<organism evidence="2 3">
    <name type="scientific">Armillaria novae-zelandiae</name>
    <dbReference type="NCBI Taxonomy" id="153914"/>
    <lineage>
        <taxon>Eukaryota</taxon>
        <taxon>Fungi</taxon>
        <taxon>Dikarya</taxon>
        <taxon>Basidiomycota</taxon>
        <taxon>Agaricomycotina</taxon>
        <taxon>Agaricomycetes</taxon>
        <taxon>Agaricomycetidae</taxon>
        <taxon>Agaricales</taxon>
        <taxon>Marasmiineae</taxon>
        <taxon>Physalacriaceae</taxon>
        <taxon>Armillaria</taxon>
    </lineage>
</organism>
<feature type="non-terminal residue" evidence="2">
    <location>
        <position position="1"/>
    </location>
</feature>
<sequence length="157" mass="17952">IWRCWIVWGRSWFIVLVPIACSTLAIASRGIVTYYTAFRSNLPSPQMLFLKKIVSWSMLYSSLILATLLWCTIFILYRIWRVGGAARRIRAYQRVIEILVESTSLYSALIDVLLVFNVRNEIDGLYIETLAVTMRGIMPTILVGHVAAGHARPDDSW</sequence>
<dbReference type="EMBL" id="JAUEPR010000149">
    <property type="protein sequence ID" value="KAK0461494.1"/>
    <property type="molecule type" value="Genomic_DNA"/>
</dbReference>
<gene>
    <name evidence="2" type="ORF">IW261DRAFT_1310035</name>
</gene>
<keyword evidence="3" id="KW-1185">Reference proteome</keyword>
<keyword evidence="1" id="KW-0472">Membrane</keyword>
<name>A0AA39N9J7_9AGAR</name>
<reference evidence="2" key="1">
    <citation type="submission" date="2023-06" db="EMBL/GenBank/DDBJ databases">
        <authorList>
            <consortium name="Lawrence Berkeley National Laboratory"/>
            <person name="Ahrendt S."/>
            <person name="Sahu N."/>
            <person name="Indic B."/>
            <person name="Wong-Bajracharya J."/>
            <person name="Merenyi Z."/>
            <person name="Ke H.-M."/>
            <person name="Monk M."/>
            <person name="Kocsube S."/>
            <person name="Drula E."/>
            <person name="Lipzen A."/>
            <person name="Balint B."/>
            <person name="Henrissat B."/>
            <person name="Andreopoulos B."/>
            <person name="Martin F.M."/>
            <person name="Harder C.B."/>
            <person name="Rigling D."/>
            <person name="Ford K.L."/>
            <person name="Foster G.D."/>
            <person name="Pangilinan J."/>
            <person name="Papanicolaou A."/>
            <person name="Barry K."/>
            <person name="LaButti K."/>
            <person name="Viragh M."/>
            <person name="Koriabine M."/>
            <person name="Yan M."/>
            <person name="Riley R."/>
            <person name="Champramary S."/>
            <person name="Plett K.L."/>
            <person name="Tsai I.J."/>
            <person name="Slot J."/>
            <person name="Sipos G."/>
            <person name="Plett J."/>
            <person name="Nagy L.G."/>
            <person name="Grigoriev I.V."/>
        </authorList>
    </citation>
    <scope>NUCLEOTIDE SEQUENCE</scope>
    <source>
        <strain evidence="2">ICMP 16352</strain>
    </source>
</reference>
<feature type="transmembrane region" description="Helical" evidence="1">
    <location>
        <begin position="58"/>
        <end position="80"/>
    </location>
</feature>
<accession>A0AA39N9J7</accession>
<feature type="transmembrane region" description="Helical" evidence="1">
    <location>
        <begin position="12"/>
        <end position="38"/>
    </location>
</feature>
<proteinExistence type="predicted"/>
<dbReference type="AlphaFoldDB" id="A0AA39N9J7"/>
<keyword evidence="1" id="KW-1133">Transmembrane helix</keyword>
<keyword evidence="1" id="KW-0812">Transmembrane</keyword>
<dbReference type="Proteomes" id="UP001175227">
    <property type="component" value="Unassembled WGS sequence"/>
</dbReference>
<feature type="non-terminal residue" evidence="2">
    <location>
        <position position="157"/>
    </location>
</feature>
<comment type="caution">
    <text evidence="2">The sequence shown here is derived from an EMBL/GenBank/DDBJ whole genome shotgun (WGS) entry which is preliminary data.</text>
</comment>